<keyword evidence="5 7" id="KW-0472">Membrane</keyword>
<dbReference type="OrthoDB" id="431980at2759"/>
<keyword evidence="4 7" id="KW-1133">Transmembrane helix</keyword>
<dbReference type="GO" id="GO:0016020">
    <property type="term" value="C:membrane"/>
    <property type="evidence" value="ECO:0007669"/>
    <property type="project" value="UniProtKB-SubCell"/>
</dbReference>
<evidence type="ECO:0000256" key="3">
    <source>
        <dbReference type="ARBA" id="ARBA00022692"/>
    </source>
</evidence>
<evidence type="ECO:0000256" key="4">
    <source>
        <dbReference type="ARBA" id="ARBA00022989"/>
    </source>
</evidence>
<keyword evidence="10" id="KW-1185">Reference proteome</keyword>
<comment type="caution">
    <text evidence="9">The sequence shown here is derived from an EMBL/GenBank/DDBJ whole genome shotgun (WGS) entry which is preliminary data.</text>
</comment>
<proteinExistence type="inferred from homology"/>
<sequence length="589" mass="64757">MGMMIGRPPNMPVVVGHTRLKVLCLSSWSVRVRSSSNDRPPSSSSTTFTYRDLQDTHTWKKRVSEEENNTTQEEGLHAAAQHTTNERIPETKTNASASRVARLSAKQSERKKLNEYDREAQMGDTKKQSALRRVSLKRIVLVSLPRLVMAFSMSAALTIGPYLAQPRLEALREVYGEVAVFGLTSVFLFTLLRINTFGKISEVISKQLPGVLRTVLGMPRWSARLIGSQGVHLCGRIYQAAYVFLLANVLCDAVLPDDMVLNIPDGVAFLLPKGAYTGKELEGHFLAATGRVLKAYVAICCGMFMHNIKDVKPQEDENDQRSRKAKELSEDDGPIARYVMALRGDLSATTKHARLVGVALLCDRVLDFSIVCICITQVLGIFGVSLKTLIAVAGVGALAISISARPLVQNLIGGLTIFLLNPFSLNEFIVTKEIQGYVESIGWLSTSVRTTEGVQLVPNDKLVDETLLNRSRLPEKHFEVSTDTLYLVPIDPRNINMPVAIREMTRALRQHPRAFGGQAIFKGTTSTGVLAIDIHFSVASKSALERATKRSEVLAHMYETSRQQGLTSPTTSAVGAKSRTYSRASGVMI</sequence>
<evidence type="ECO:0000259" key="8">
    <source>
        <dbReference type="Pfam" id="PF00924"/>
    </source>
</evidence>
<keyword evidence="3 7" id="KW-0812">Transmembrane</keyword>
<evidence type="ECO:0000313" key="10">
    <source>
        <dbReference type="Proteomes" id="UP000660262"/>
    </source>
</evidence>
<feature type="transmembrane region" description="Helical" evidence="7">
    <location>
        <begin position="139"/>
        <end position="162"/>
    </location>
</feature>
<dbReference type="Gene3D" id="2.30.30.60">
    <property type="match status" value="1"/>
</dbReference>
<feature type="domain" description="Mechanosensitive ion channel MscS" evidence="8">
    <location>
        <begin position="407"/>
        <end position="472"/>
    </location>
</feature>
<dbReference type="SUPFAM" id="SSF82861">
    <property type="entry name" value="Mechanosensitive channel protein MscS (YggB), transmembrane region"/>
    <property type="match status" value="1"/>
</dbReference>
<comment type="similarity">
    <text evidence="2">Belongs to the MscS (TC 1.A.23) family.</text>
</comment>
<organism evidence="9 10">
    <name type="scientific">Pycnococcus provasolii</name>
    <dbReference type="NCBI Taxonomy" id="41880"/>
    <lineage>
        <taxon>Eukaryota</taxon>
        <taxon>Viridiplantae</taxon>
        <taxon>Chlorophyta</taxon>
        <taxon>Pseudoscourfieldiophyceae</taxon>
        <taxon>Pseudoscourfieldiales</taxon>
        <taxon>Pycnococcaceae</taxon>
        <taxon>Pycnococcus</taxon>
    </lineage>
</organism>
<feature type="region of interest" description="Disordered" evidence="6">
    <location>
        <begin position="63"/>
        <end position="104"/>
    </location>
</feature>
<comment type="subcellular location">
    <subcellularLocation>
        <location evidence="1">Membrane</location>
        <topology evidence="1">Multi-pass membrane protein</topology>
    </subcellularLocation>
</comment>
<feature type="transmembrane region" description="Helical" evidence="7">
    <location>
        <begin position="389"/>
        <end position="408"/>
    </location>
</feature>
<evidence type="ECO:0000313" key="9">
    <source>
        <dbReference type="EMBL" id="GHP11180.1"/>
    </source>
</evidence>
<reference evidence="9" key="1">
    <citation type="submission" date="2020-10" db="EMBL/GenBank/DDBJ databases">
        <title>Unveiling of a novel bifunctional photoreceptor, Dualchrome1, isolated from a cosmopolitan green alga.</title>
        <authorList>
            <person name="Suzuki S."/>
            <person name="Kawachi M."/>
        </authorList>
    </citation>
    <scope>NUCLEOTIDE SEQUENCE</scope>
    <source>
        <strain evidence="9">NIES 2893</strain>
    </source>
</reference>
<dbReference type="Proteomes" id="UP000660262">
    <property type="component" value="Unassembled WGS sequence"/>
</dbReference>
<accession>A0A830HZB4</accession>
<dbReference type="InterPro" id="IPR023408">
    <property type="entry name" value="MscS_beta-dom_sf"/>
</dbReference>
<feature type="transmembrane region" description="Helical" evidence="7">
    <location>
        <begin position="174"/>
        <end position="192"/>
    </location>
</feature>
<dbReference type="InterPro" id="IPR006685">
    <property type="entry name" value="MscS_channel_2nd"/>
</dbReference>
<dbReference type="PANTHER" id="PTHR30566">
    <property type="entry name" value="YNAI-RELATED MECHANOSENSITIVE ION CHANNEL"/>
    <property type="match status" value="1"/>
</dbReference>
<evidence type="ECO:0000256" key="7">
    <source>
        <dbReference type="SAM" id="Phobius"/>
    </source>
</evidence>
<dbReference type="EMBL" id="BNJQ01000033">
    <property type="protein sequence ID" value="GHP11180.1"/>
    <property type="molecule type" value="Genomic_DNA"/>
</dbReference>
<gene>
    <name evidence="9" type="ORF">PPROV_000991000</name>
</gene>
<protein>
    <recommendedName>
        <fullName evidence="8">Mechanosensitive ion channel MscS domain-containing protein</fullName>
    </recommendedName>
</protein>
<dbReference type="InterPro" id="IPR011014">
    <property type="entry name" value="MscS_channel_TM-2"/>
</dbReference>
<dbReference type="AlphaFoldDB" id="A0A830HZB4"/>
<dbReference type="InterPro" id="IPR010920">
    <property type="entry name" value="LSM_dom_sf"/>
</dbReference>
<evidence type="ECO:0000256" key="2">
    <source>
        <dbReference type="ARBA" id="ARBA00008017"/>
    </source>
</evidence>
<dbReference type="GO" id="GO:0055085">
    <property type="term" value="P:transmembrane transport"/>
    <property type="evidence" value="ECO:0007669"/>
    <property type="project" value="InterPro"/>
</dbReference>
<dbReference type="SUPFAM" id="SSF50182">
    <property type="entry name" value="Sm-like ribonucleoproteins"/>
    <property type="match status" value="1"/>
</dbReference>
<evidence type="ECO:0000256" key="6">
    <source>
        <dbReference type="SAM" id="MobiDB-lite"/>
    </source>
</evidence>
<dbReference type="Gene3D" id="1.10.287.1260">
    <property type="match status" value="1"/>
</dbReference>
<dbReference type="Pfam" id="PF00924">
    <property type="entry name" value="MS_channel_2nd"/>
    <property type="match status" value="1"/>
</dbReference>
<evidence type="ECO:0000256" key="5">
    <source>
        <dbReference type="ARBA" id="ARBA00023136"/>
    </source>
</evidence>
<name>A0A830HZB4_9CHLO</name>
<dbReference type="PANTHER" id="PTHR30566:SF5">
    <property type="entry name" value="MECHANOSENSITIVE ION CHANNEL PROTEIN 1, MITOCHONDRIAL-RELATED"/>
    <property type="match status" value="1"/>
</dbReference>
<evidence type="ECO:0000256" key="1">
    <source>
        <dbReference type="ARBA" id="ARBA00004141"/>
    </source>
</evidence>